<protein>
    <submittedName>
        <fullName evidence="2">Uncharacterized protein</fullName>
    </submittedName>
</protein>
<dbReference type="PATRIC" id="fig|1240687.3.peg.759"/>
<sequence length="45" mass="5341">MDPMANKIKLVYQLYIFFLPEISLSFRLLKIFIQNLPKTLRAGVR</sequence>
<name>M6FS37_9LEPT</name>
<comment type="caution">
    <text evidence="2">The sequence shown here is derived from an EMBL/GenBank/DDBJ whole genome shotgun (WGS) entry which is preliminary data.</text>
</comment>
<keyword evidence="1" id="KW-1133">Transmembrane helix</keyword>
<dbReference type="AlphaFoldDB" id="M6FS37"/>
<dbReference type="EMBL" id="ANCE01000044">
    <property type="protein sequence ID" value="EMK25586.1"/>
    <property type="molecule type" value="Genomic_DNA"/>
</dbReference>
<keyword evidence="1" id="KW-0812">Transmembrane</keyword>
<gene>
    <name evidence="2" type="ORF">LEP1GSC008_0721</name>
</gene>
<dbReference type="Proteomes" id="UP000011980">
    <property type="component" value="Unassembled WGS sequence"/>
</dbReference>
<keyword evidence="1" id="KW-0472">Membrane</keyword>
<feature type="transmembrane region" description="Helical" evidence="1">
    <location>
        <begin position="12"/>
        <end position="33"/>
    </location>
</feature>
<evidence type="ECO:0000256" key="1">
    <source>
        <dbReference type="SAM" id="Phobius"/>
    </source>
</evidence>
<proteinExistence type="predicted"/>
<organism evidence="2 3">
    <name type="scientific">Leptospira kirschneri serovar Bulgarica str. Nikolaevo</name>
    <dbReference type="NCBI Taxonomy" id="1240687"/>
    <lineage>
        <taxon>Bacteria</taxon>
        <taxon>Pseudomonadati</taxon>
        <taxon>Spirochaetota</taxon>
        <taxon>Spirochaetia</taxon>
        <taxon>Leptospirales</taxon>
        <taxon>Leptospiraceae</taxon>
        <taxon>Leptospira</taxon>
    </lineage>
</organism>
<evidence type="ECO:0000313" key="3">
    <source>
        <dbReference type="Proteomes" id="UP000011980"/>
    </source>
</evidence>
<evidence type="ECO:0000313" key="2">
    <source>
        <dbReference type="EMBL" id="EMK25586.1"/>
    </source>
</evidence>
<accession>M6FS37</accession>
<reference evidence="2 3" key="1">
    <citation type="submission" date="2013-01" db="EMBL/GenBank/DDBJ databases">
        <authorList>
            <person name="Harkins D.M."/>
            <person name="Durkin A.S."/>
            <person name="Brinkac L.M."/>
            <person name="Haft D.H."/>
            <person name="Selengut J.D."/>
            <person name="Sanka R."/>
            <person name="DePew J."/>
            <person name="Purushe J."/>
            <person name="Galloway R.L."/>
            <person name="Vinetz J.M."/>
            <person name="Sutton G.G."/>
            <person name="Nierman W.C."/>
            <person name="Fouts D.E."/>
        </authorList>
    </citation>
    <scope>NUCLEOTIDE SEQUENCE [LARGE SCALE GENOMIC DNA]</scope>
    <source>
        <strain evidence="2 3">Nikolaevo</strain>
    </source>
</reference>